<evidence type="ECO:0000259" key="1">
    <source>
        <dbReference type="Pfam" id="PF01979"/>
    </source>
</evidence>
<sequence>MQTLHIILTATLRIPARLSLLALIFGSTGGYAWAQPGTKLLKDVTLIDGTGAAPLEHVDILIEGKRIKEIGKNLKANAETIVSLSGKTVMPALICAHAHVGTLKGTTSSAENYTRENVLRQLKKYQDYGVSAVLAMGTDRPLIFNGLRDSTVAGLLPGARLFSAGYGFNTPDKNPGSWMNLLLRPERPEDVPAMMEKLAAVKPTVVKIWVDDHGGGSQKMKPEIYKAIIKEAHQRNIRVAAHLYYADDASALIDAGLDIIAHSIRDKEVDAALLAKMKQKKVIYIPTLTLDEYQFAYAESPEWLNDPFFKSSLEPGVFEMITEKSYGEKIKKSPDYLRNVAANKIGMRNLKKISDAGITVALGTDSGAFPVRAQGFTEHLELEMMVESGLSPLQAITAATRNAARALLIDKENGTLEKGKIADMLILEADPTKDIKNTRKIDSVWKEGNAASKGPLKQ</sequence>
<keyword evidence="2" id="KW-0378">Hydrolase</keyword>
<keyword evidence="3" id="KW-1185">Reference proteome</keyword>
<dbReference type="GO" id="GO:0050480">
    <property type="term" value="F:imidazolonepropionase activity"/>
    <property type="evidence" value="ECO:0007669"/>
    <property type="project" value="UniProtKB-EC"/>
</dbReference>
<dbReference type="PANTHER" id="PTHR43135">
    <property type="entry name" value="ALPHA-D-RIBOSE 1-METHYLPHOSPHONATE 5-TRIPHOSPHATE DIPHOSPHATASE"/>
    <property type="match status" value="1"/>
</dbReference>
<reference evidence="2 3" key="1">
    <citation type="submission" date="2021-04" db="EMBL/GenBank/DDBJ databases">
        <authorList>
            <person name="Rodrigo-Torres L."/>
            <person name="Arahal R. D."/>
            <person name="Lucena T."/>
        </authorList>
    </citation>
    <scope>NUCLEOTIDE SEQUENCE [LARGE SCALE GENOMIC DNA]</scope>
    <source>
        <strain evidence="2 3">CECT 9623</strain>
    </source>
</reference>
<dbReference type="EC" id="3.5.2.7" evidence="2"/>
<dbReference type="PANTHER" id="PTHR43135:SF3">
    <property type="entry name" value="ALPHA-D-RIBOSE 1-METHYLPHOSPHONATE 5-TRIPHOSPHATE DIPHOSPHATASE"/>
    <property type="match status" value="1"/>
</dbReference>
<feature type="domain" description="Amidohydrolase-related" evidence="1">
    <location>
        <begin position="88"/>
        <end position="449"/>
    </location>
</feature>
<dbReference type="SUPFAM" id="SSF51556">
    <property type="entry name" value="Metallo-dependent hydrolases"/>
    <property type="match status" value="1"/>
</dbReference>
<dbReference type="Pfam" id="PF01979">
    <property type="entry name" value="Amidohydro_1"/>
    <property type="match status" value="1"/>
</dbReference>
<dbReference type="Gene3D" id="2.30.40.10">
    <property type="entry name" value="Urease, subunit C, domain 1"/>
    <property type="match status" value="1"/>
</dbReference>
<evidence type="ECO:0000313" key="2">
    <source>
        <dbReference type="EMBL" id="CAG5068726.1"/>
    </source>
</evidence>
<dbReference type="Gene3D" id="1.20.58.520">
    <property type="entry name" value="Amidohydrolase"/>
    <property type="match status" value="1"/>
</dbReference>
<dbReference type="EMBL" id="CAJRAU010000002">
    <property type="protein sequence ID" value="CAG5068726.1"/>
    <property type="molecule type" value="Genomic_DNA"/>
</dbReference>
<evidence type="ECO:0000313" key="3">
    <source>
        <dbReference type="Proteomes" id="UP000679725"/>
    </source>
</evidence>
<organism evidence="2 3">
    <name type="scientific">Dyadobacter linearis</name>
    <dbReference type="NCBI Taxonomy" id="2823330"/>
    <lineage>
        <taxon>Bacteria</taxon>
        <taxon>Pseudomonadati</taxon>
        <taxon>Bacteroidota</taxon>
        <taxon>Cytophagia</taxon>
        <taxon>Cytophagales</taxon>
        <taxon>Spirosomataceae</taxon>
        <taxon>Dyadobacter</taxon>
    </lineage>
</organism>
<dbReference type="SUPFAM" id="SSF51338">
    <property type="entry name" value="Composite domain of metallo-dependent hydrolases"/>
    <property type="match status" value="1"/>
</dbReference>
<dbReference type="InterPro" id="IPR011059">
    <property type="entry name" value="Metal-dep_hydrolase_composite"/>
</dbReference>
<protein>
    <submittedName>
        <fullName evidence="2">Imidazolonepropionase</fullName>
        <ecNumber evidence="2">3.5.2.7</ecNumber>
    </submittedName>
</protein>
<dbReference type="InterPro" id="IPR032466">
    <property type="entry name" value="Metal_Hydrolase"/>
</dbReference>
<dbReference type="RefSeq" id="WP_215232861.1">
    <property type="nucleotide sequence ID" value="NZ_CAJRAU010000002.1"/>
</dbReference>
<gene>
    <name evidence="2" type="primary">hutI_1</name>
    <name evidence="2" type="ORF">DYBT9623_01458</name>
</gene>
<dbReference type="Proteomes" id="UP000679725">
    <property type="component" value="Unassembled WGS sequence"/>
</dbReference>
<dbReference type="InterPro" id="IPR051781">
    <property type="entry name" value="Metallo-dep_Hydrolase"/>
</dbReference>
<proteinExistence type="predicted"/>
<dbReference type="Gene3D" id="3.30.110.90">
    <property type="entry name" value="Amidohydrolase"/>
    <property type="match status" value="1"/>
</dbReference>
<dbReference type="InterPro" id="IPR006680">
    <property type="entry name" value="Amidohydro-rel"/>
</dbReference>
<comment type="caution">
    <text evidence="2">The sequence shown here is derived from an EMBL/GenBank/DDBJ whole genome shotgun (WGS) entry which is preliminary data.</text>
</comment>
<name>A0ABN7R9G8_9BACT</name>
<accession>A0ABN7R9G8</accession>
<dbReference type="Gene3D" id="3.40.50.10910">
    <property type="entry name" value="Amidohydrolase"/>
    <property type="match status" value="1"/>
</dbReference>